<feature type="domain" description="Methyltransferase type 11" evidence="4">
    <location>
        <begin position="30"/>
        <end position="122"/>
    </location>
</feature>
<dbReference type="InterPro" id="IPR013216">
    <property type="entry name" value="Methyltransf_11"/>
</dbReference>
<dbReference type="GO" id="GO:0032259">
    <property type="term" value="P:methylation"/>
    <property type="evidence" value="ECO:0007669"/>
    <property type="project" value="UniProtKB-KW"/>
</dbReference>
<keyword evidence="1 5" id="KW-0489">Methyltransferase</keyword>
<dbReference type="Pfam" id="PF08241">
    <property type="entry name" value="Methyltransf_11"/>
    <property type="match status" value="1"/>
</dbReference>
<protein>
    <submittedName>
        <fullName evidence="5">2-polyprenyl-3-methyl-5-hydroxy-6-metoxy-1, 4-benzoquinol methylase</fullName>
    </submittedName>
</protein>
<sequence length="200" mass="22452">MTVTDHRWNHNIHYHPLVLGAVPRGAKNALDIGCGEGMLARKLRRVVPDVVAVDLDEVSIDLARAHDDGADIDYVLADFLTHPFERDSFDLIVSVATLHHMDAAMGLERMRELLRPGGNLVIIGLARSRLPNDLPFELLGIAANRLHGLTKNHWEHPSPMASPPVTYATMKELAARILPGSRYRRHLLWRYSLTWTRPVG</sequence>
<dbReference type="GO" id="GO:0008168">
    <property type="term" value="F:methyltransferase activity"/>
    <property type="evidence" value="ECO:0007669"/>
    <property type="project" value="UniProtKB-KW"/>
</dbReference>
<name>A0ABT9RL27_9ACTN</name>
<evidence type="ECO:0000313" key="5">
    <source>
        <dbReference type="EMBL" id="MDP9870001.1"/>
    </source>
</evidence>
<dbReference type="InterPro" id="IPR029063">
    <property type="entry name" value="SAM-dependent_MTases_sf"/>
</dbReference>
<dbReference type="PANTHER" id="PTHR43464">
    <property type="entry name" value="METHYLTRANSFERASE"/>
    <property type="match status" value="1"/>
</dbReference>
<evidence type="ECO:0000313" key="6">
    <source>
        <dbReference type="Proteomes" id="UP001230426"/>
    </source>
</evidence>
<dbReference type="RefSeq" id="WP_306874635.1">
    <property type="nucleotide sequence ID" value="NZ_JAUSRB010000002.1"/>
</dbReference>
<comment type="caution">
    <text evidence="5">The sequence shown here is derived from an EMBL/GenBank/DDBJ whole genome shotgun (WGS) entry which is preliminary data.</text>
</comment>
<proteinExistence type="predicted"/>
<organism evidence="5 6">
    <name type="scientific">Streptosporangium brasiliense</name>
    <dbReference type="NCBI Taxonomy" id="47480"/>
    <lineage>
        <taxon>Bacteria</taxon>
        <taxon>Bacillati</taxon>
        <taxon>Actinomycetota</taxon>
        <taxon>Actinomycetes</taxon>
        <taxon>Streptosporangiales</taxon>
        <taxon>Streptosporangiaceae</taxon>
        <taxon>Streptosporangium</taxon>
    </lineage>
</organism>
<gene>
    <name evidence="5" type="ORF">J2S55_009267</name>
</gene>
<reference evidence="5 6" key="1">
    <citation type="submission" date="2023-07" db="EMBL/GenBank/DDBJ databases">
        <title>Sequencing the genomes of 1000 actinobacteria strains.</title>
        <authorList>
            <person name="Klenk H.-P."/>
        </authorList>
    </citation>
    <scope>NUCLEOTIDE SEQUENCE [LARGE SCALE GENOMIC DNA]</scope>
    <source>
        <strain evidence="5 6">DSM 44109</strain>
    </source>
</reference>
<dbReference type="PANTHER" id="PTHR43464:SF19">
    <property type="entry name" value="UBIQUINONE BIOSYNTHESIS O-METHYLTRANSFERASE, MITOCHONDRIAL"/>
    <property type="match status" value="1"/>
</dbReference>
<keyword evidence="6" id="KW-1185">Reference proteome</keyword>
<keyword evidence="2" id="KW-0808">Transferase</keyword>
<evidence type="ECO:0000256" key="1">
    <source>
        <dbReference type="ARBA" id="ARBA00022603"/>
    </source>
</evidence>
<dbReference type="Gene3D" id="3.40.50.150">
    <property type="entry name" value="Vaccinia Virus protein VP39"/>
    <property type="match status" value="1"/>
</dbReference>
<dbReference type="Proteomes" id="UP001230426">
    <property type="component" value="Unassembled WGS sequence"/>
</dbReference>
<evidence type="ECO:0000256" key="3">
    <source>
        <dbReference type="ARBA" id="ARBA00022691"/>
    </source>
</evidence>
<evidence type="ECO:0000259" key="4">
    <source>
        <dbReference type="Pfam" id="PF08241"/>
    </source>
</evidence>
<dbReference type="SUPFAM" id="SSF53335">
    <property type="entry name" value="S-adenosyl-L-methionine-dependent methyltransferases"/>
    <property type="match status" value="1"/>
</dbReference>
<dbReference type="EMBL" id="JAUSRB010000002">
    <property type="protein sequence ID" value="MDP9870001.1"/>
    <property type="molecule type" value="Genomic_DNA"/>
</dbReference>
<accession>A0ABT9RL27</accession>
<evidence type="ECO:0000256" key="2">
    <source>
        <dbReference type="ARBA" id="ARBA00022679"/>
    </source>
</evidence>
<keyword evidence="3" id="KW-0949">S-adenosyl-L-methionine</keyword>
<dbReference type="CDD" id="cd02440">
    <property type="entry name" value="AdoMet_MTases"/>
    <property type="match status" value="1"/>
</dbReference>